<evidence type="ECO:0000313" key="2">
    <source>
        <dbReference type="Proteomes" id="UP001444661"/>
    </source>
</evidence>
<organism evidence="1 2">
    <name type="scientific">Apiospora rasikravindrae</name>
    <dbReference type="NCBI Taxonomy" id="990691"/>
    <lineage>
        <taxon>Eukaryota</taxon>
        <taxon>Fungi</taxon>
        <taxon>Dikarya</taxon>
        <taxon>Ascomycota</taxon>
        <taxon>Pezizomycotina</taxon>
        <taxon>Sordariomycetes</taxon>
        <taxon>Xylariomycetidae</taxon>
        <taxon>Amphisphaeriales</taxon>
        <taxon>Apiosporaceae</taxon>
        <taxon>Apiospora</taxon>
    </lineage>
</organism>
<dbReference type="Proteomes" id="UP001444661">
    <property type="component" value="Unassembled WGS sequence"/>
</dbReference>
<protein>
    <submittedName>
        <fullName evidence="1">Uncharacterized protein</fullName>
    </submittedName>
</protein>
<comment type="caution">
    <text evidence="1">The sequence shown here is derived from an EMBL/GenBank/DDBJ whole genome shotgun (WGS) entry which is preliminary data.</text>
</comment>
<dbReference type="EMBL" id="JAQQWK010000005">
    <property type="protein sequence ID" value="KAK8041772.1"/>
    <property type="molecule type" value="Genomic_DNA"/>
</dbReference>
<accession>A0ABR1T5B3</accession>
<proteinExistence type="predicted"/>
<sequence length="107" mass="12033">MRTPACGARAQGRERRELRETISRFDVRALPYDGLWAGMLLSEATPERSADHVAAMKRFTDDSERFPDSSYVVLWNYEPSQFKDVIITTFLANTQGGRESAGTEAAM</sequence>
<gene>
    <name evidence="1" type="ORF">PG993_006295</name>
</gene>
<evidence type="ECO:0000313" key="1">
    <source>
        <dbReference type="EMBL" id="KAK8041772.1"/>
    </source>
</evidence>
<name>A0ABR1T5B3_9PEZI</name>
<reference evidence="1 2" key="1">
    <citation type="submission" date="2023-01" db="EMBL/GenBank/DDBJ databases">
        <title>Analysis of 21 Apiospora genomes using comparative genomics revels a genus with tremendous synthesis potential of carbohydrate active enzymes and secondary metabolites.</title>
        <authorList>
            <person name="Sorensen T."/>
        </authorList>
    </citation>
    <scope>NUCLEOTIDE SEQUENCE [LARGE SCALE GENOMIC DNA]</scope>
    <source>
        <strain evidence="1 2">CBS 33761</strain>
    </source>
</reference>
<keyword evidence="2" id="KW-1185">Reference proteome</keyword>